<dbReference type="CDD" id="cd01651">
    <property type="entry name" value="RT_G2_intron"/>
    <property type="match status" value="1"/>
</dbReference>
<dbReference type="RefSeq" id="WP_367768311.1">
    <property type="nucleotide sequence ID" value="NZ_JBFNXR010000017.1"/>
</dbReference>
<keyword evidence="3" id="KW-0548">Nucleotidyltransferase</keyword>
<dbReference type="InterPro" id="IPR043502">
    <property type="entry name" value="DNA/RNA_pol_sf"/>
</dbReference>
<accession>A0ABV3R7Z4</accession>
<dbReference type="GO" id="GO:0003964">
    <property type="term" value="F:RNA-directed DNA polymerase activity"/>
    <property type="evidence" value="ECO:0007669"/>
    <property type="project" value="UniProtKB-KW"/>
</dbReference>
<comment type="similarity">
    <text evidence="1">Belongs to the bacterial reverse transcriptase family.</text>
</comment>
<evidence type="ECO:0000259" key="2">
    <source>
        <dbReference type="PROSITE" id="PS50878"/>
    </source>
</evidence>
<keyword evidence="3" id="KW-0695">RNA-directed DNA polymerase</keyword>
<name>A0ABV3R7Z4_9SPHN</name>
<feature type="domain" description="Reverse transcriptase" evidence="2">
    <location>
        <begin position="36"/>
        <end position="283"/>
    </location>
</feature>
<reference evidence="3 4" key="1">
    <citation type="submission" date="2024-06" db="EMBL/GenBank/DDBJ databases">
        <title>Novosphingobium rhizovicinus M1R2S20.</title>
        <authorList>
            <person name="Sun J.-Q."/>
        </authorList>
    </citation>
    <scope>NUCLEOTIDE SEQUENCE [LARGE SCALE GENOMIC DNA]</scope>
    <source>
        <strain evidence="3 4">M1R2S20</strain>
    </source>
</reference>
<dbReference type="Proteomes" id="UP001556118">
    <property type="component" value="Unassembled WGS sequence"/>
</dbReference>
<gene>
    <name evidence="3" type="ORF">ABUH87_01495</name>
</gene>
<proteinExistence type="inferred from homology"/>
<dbReference type="EMBL" id="JBFNXR010000017">
    <property type="protein sequence ID" value="MEW9853859.1"/>
    <property type="molecule type" value="Genomic_DNA"/>
</dbReference>
<dbReference type="PROSITE" id="PS50878">
    <property type="entry name" value="RT_POL"/>
    <property type="match status" value="1"/>
</dbReference>
<organism evidence="3 4">
    <name type="scientific">Novosphingobium rhizovicinum</name>
    <dbReference type="NCBI Taxonomy" id="3228928"/>
    <lineage>
        <taxon>Bacteria</taxon>
        <taxon>Pseudomonadati</taxon>
        <taxon>Pseudomonadota</taxon>
        <taxon>Alphaproteobacteria</taxon>
        <taxon>Sphingomonadales</taxon>
        <taxon>Sphingomonadaceae</taxon>
        <taxon>Novosphingobium</taxon>
    </lineage>
</organism>
<keyword evidence="4" id="KW-1185">Reference proteome</keyword>
<protein>
    <submittedName>
        <fullName evidence="3">Reverse transcriptase domain-containing protein</fullName>
    </submittedName>
</protein>
<dbReference type="Pfam" id="PF00078">
    <property type="entry name" value="RVT_1"/>
    <property type="match status" value="1"/>
</dbReference>
<dbReference type="InterPro" id="IPR000477">
    <property type="entry name" value="RT_dom"/>
</dbReference>
<dbReference type="InterPro" id="IPR051083">
    <property type="entry name" value="GrpII_Intron_Splice-Mob/Def"/>
</dbReference>
<evidence type="ECO:0000313" key="4">
    <source>
        <dbReference type="Proteomes" id="UP001556118"/>
    </source>
</evidence>
<evidence type="ECO:0000313" key="3">
    <source>
        <dbReference type="EMBL" id="MEW9853859.1"/>
    </source>
</evidence>
<keyword evidence="3" id="KW-0808">Transferase</keyword>
<comment type="caution">
    <text evidence="3">The sequence shown here is derived from an EMBL/GenBank/DDBJ whole genome shotgun (WGS) entry which is preliminary data.</text>
</comment>
<evidence type="ECO:0000256" key="1">
    <source>
        <dbReference type="ARBA" id="ARBA00034120"/>
    </source>
</evidence>
<dbReference type="PANTHER" id="PTHR34047:SF8">
    <property type="entry name" value="PROTEIN YKFC"/>
    <property type="match status" value="1"/>
</dbReference>
<dbReference type="SUPFAM" id="SSF56672">
    <property type="entry name" value="DNA/RNA polymerases"/>
    <property type="match status" value="1"/>
</dbReference>
<dbReference type="PANTHER" id="PTHR34047">
    <property type="entry name" value="NUCLEAR INTRON MATURASE 1, MITOCHONDRIAL-RELATED"/>
    <property type="match status" value="1"/>
</dbReference>
<sequence>MRAWHAIRRNAETSRQEATKNKVKLFGEDLPKNLRTLQARLKAGYSFAPAYGATPPKGPGKVGKRPIVVAPLEDRIVQRAILDVLQEATEITGVQRVLQTPTSIGGIKGRGVDHAIAIFDERVKAGDRYVAGSDISGFFTKIPRERVLAFLEAEGVEADFLRLVRAGLTVELSNADKLSDDDLKLFPTGADGVAQGCPLSALAGNIVLEAFDTAMNARGITCIRYIDDFLVMGRTRRAVDTAMRAAGALLGEFGMEIYDPVASPHKAFTGTVDEGHAFLGYELRPGRYPPSLAAREKLHERIAALIASGQKAIIKAISGRALTSEDRCYAQTLVRIDYTIRGWRNSFKSSNCPDLFDQLDGEIDRRLHDFRCFYLDKIKNRTPAQKRRAAGVALLATRAEVP</sequence>